<dbReference type="EMBL" id="JASBNA010000050">
    <property type="protein sequence ID" value="KAK7680293.1"/>
    <property type="molecule type" value="Genomic_DNA"/>
</dbReference>
<keyword evidence="2" id="KW-0813">Transport</keyword>
<feature type="transmembrane region" description="Helical" evidence="7">
    <location>
        <begin position="389"/>
        <end position="409"/>
    </location>
</feature>
<keyword evidence="3 7" id="KW-0812">Transmembrane</keyword>
<feature type="domain" description="Major facilitator superfamily (MFS) profile" evidence="8">
    <location>
        <begin position="98"/>
        <end position="513"/>
    </location>
</feature>
<evidence type="ECO:0000256" key="1">
    <source>
        <dbReference type="ARBA" id="ARBA00004141"/>
    </source>
</evidence>
<dbReference type="GO" id="GO:0022857">
    <property type="term" value="F:transmembrane transporter activity"/>
    <property type="evidence" value="ECO:0007669"/>
    <property type="project" value="InterPro"/>
</dbReference>
<evidence type="ECO:0000259" key="8">
    <source>
        <dbReference type="PROSITE" id="PS50850"/>
    </source>
</evidence>
<evidence type="ECO:0000256" key="5">
    <source>
        <dbReference type="ARBA" id="ARBA00023136"/>
    </source>
</evidence>
<accession>A0AAW0FGZ8</accession>
<feature type="transmembrane region" description="Helical" evidence="7">
    <location>
        <begin position="165"/>
        <end position="188"/>
    </location>
</feature>
<feature type="transmembrane region" description="Helical" evidence="7">
    <location>
        <begin position="421"/>
        <end position="439"/>
    </location>
</feature>
<dbReference type="PANTHER" id="PTHR43791">
    <property type="entry name" value="PERMEASE-RELATED"/>
    <property type="match status" value="1"/>
</dbReference>
<feature type="transmembrane region" description="Helical" evidence="7">
    <location>
        <begin position="484"/>
        <end position="508"/>
    </location>
</feature>
<dbReference type="InterPro" id="IPR011701">
    <property type="entry name" value="MFS"/>
</dbReference>
<protein>
    <recommendedName>
        <fullName evidence="8">Major facilitator superfamily (MFS) profile domain-containing protein</fullName>
    </recommendedName>
</protein>
<dbReference type="Gene3D" id="1.20.1250.20">
    <property type="entry name" value="MFS general substrate transporter like domains"/>
    <property type="match status" value="2"/>
</dbReference>
<comment type="caution">
    <text evidence="9">The sequence shown here is derived from an EMBL/GenBank/DDBJ whole genome shotgun (WGS) entry which is preliminary data.</text>
</comment>
<comment type="subcellular location">
    <subcellularLocation>
        <location evidence="1">Membrane</location>
        <topology evidence="1">Multi-pass membrane protein</topology>
    </subcellularLocation>
</comment>
<evidence type="ECO:0000256" key="4">
    <source>
        <dbReference type="ARBA" id="ARBA00022989"/>
    </source>
</evidence>
<dbReference type="AlphaFoldDB" id="A0AAW0FGZ8"/>
<evidence type="ECO:0000256" key="7">
    <source>
        <dbReference type="SAM" id="Phobius"/>
    </source>
</evidence>
<keyword evidence="4 7" id="KW-1133">Transmembrane helix</keyword>
<comment type="similarity">
    <text evidence="6">Belongs to the major facilitator superfamily. Allantoate permease family.</text>
</comment>
<dbReference type="FunFam" id="1.20.1250.20:FF:000064">
    <property type="entry name" value="MFS allantoate transporter"/>
    <property type="match status" value="1"/>
</dbReference>
<feature type="transmembrane region" description="Helical" evidence="7">
    <location>
        <begin position="137"/>
        <end position="158"/>
    </location>
</feature>
<feature type="transmembrane region" description="Helical" evidence="7">
    <location>
        <begin position="224"/>
        <end position="246"/>
    </location>
</feature>
<gene>
    <name evidence="9" type="ORF">QCA50_016533</name>
</gene>
<feature type="transmembrane region" description="Helical" evidence="7">
    <location>
        <begin position="326"/>
        <end position="350"/>
    </location>
</feature>
<dbReference type="InterPro" id="IPR020846">
    <property type="entry name" value="MFS_dom"/>
</dbReference>
<dbReference type="PANTHER" id="PTHR43791:SF59">
    <property type="entry name" value="TRANSPORTER, PUTATIVE (AFU_ORTHOLOGUE AFUA_1G06550)-RELATED"/>
    <property type="match status" value="1"/>
</dbReference>
<organism evidence="9 10">
    <name type="scientific">Cerrena zonata</name>
    <dbReference type="NCBI Taxonomy" id="2478898"/>
    <lineage>
        <taxon>Eukaryota</taxon>
        <taxon>Fungi</taxon>
        <taxon>Dikarya</taxon>
        <taxon>Basidiomycota</taxon>
        <taxon>Agaricomycotina</taxon>
        <taxon>Agaricomycetes</taxon>
        <taxon>Polyporales</taxon>
        <taxon>Cerrenaceae</taxon>
        <taxon>Cerrena</taxon>
    </lineage>
</organism>
<name>A0AAW0FGZ8_9APHY</name>
<dbReference type="GO" id="GO:0016020">
    <property type="term" value="C:membrane"/>
    <property type="evidence" value="ECO:0007669"/>
    <property type="project" value="UniProtKB-SubCell"/>
</dbReference>
<feature type="transmembrane region" description="Helical" evidence="7">
    <location>
        <begin position="362"/>
        <end position="382"/>
    </location>
</feature>
<evidence type="ECO:0000313" key="9">
    <source>
        <dbReference type="EMBL" id="KAK7680293.1"/>
    </source>
</evidence>
<dbReference type="Proteomes" id="UP001385951">
    <property type="component" value="Unassembled WGS sequence"/>
</dbReference>
<dbReference type="PROSITE" id="PS50850">
    <property type="entry name" value="MFS"/>
    <property type="match status" value="1"/>
</dbReference>
<evidence type="ECO:0000313" key="10">
    <source>
        <dbReference type="Proteomes" id="UP001385951"/>
    </source>
</evidence>
<feature type="transmembrane region" description="Helical" evidence="7">
    <location>
        <begin position="94"/>
        <end position="111"/>
    </location>
</feature>
<proteinExistence type="inferred from homology"/>
<reference evidence="9 10" key="1">
    <citation type="submission" date="2022-09" db="EMBL/GenBank/DDBJ databases">
        <authorList>
            <person name="Palmer J.M."/>
        </authorList>
    </citation>
    <scope>NUCLEOTIDE SEQUENCE [LARGE SCALE GENOMIC DNA]</scope>
    <source>
        <strain evidence="9 10">DSM 7382</strain>
    </source>
</reference>
<dbReference type="InterPro" id="IPR036259">
    <property type="entry name" value="MFS_trans_sf"/>
</dbReference>
<dbReference type="Pfam" id="PF07690">
    <property type="entry name" value="MFS_1"/>
    <property type="match status" value="1"/>
</dbReference>
<feature type="transmembrane region" description="Helical" evidence="7">
    <location>
        <begin position="451"/>
        <end position="472"/>
    </location>
</feature>
<feature type="transmembrane region" description="Helical" evidence="7">
    <location>
        <begin position="258"/>
        <end position="277"/>
    </location>
</feature>
<sequence length="577" mass="64095">MSGFFRRISSKVYLSPSVPSYYSMTSTSVANSLDLDKKVDIEHAEHSTTLEGAQVHVNSSKKAKGKDEALEILGDSSNPIHITPEQDRAILRKIDLWLMPVICMVYFLQQLDKSSLSYTSVFNIQADTHLHGSQYSWLGSIVYVAQLIWQPVSSYLILRMPVAKYLFVNVFLWGVVVACFSAATNFGGLLASRFLLGIFEATVAPCFITVTQMWWRRREQTLRLAIWFAANGVTGMVGSLLAWGLGHIDGALKPYQTIFLFVGLLTVALSPIVWFILPDSPTKAKFLSHEEKIIAVERLRANNMGTETKVWKWNHVLELVLDVKSYLWFAMLFLCALPSGGIGTFGPLIIKGFGFNQFQTLLFNIPFAALQVIITIFSALLSTKLKLKWPVLFGLTLPAIAGASALLVLGRGPELKNKLLGCYYVLSVFTGLQPMLYAWGSQNTAGHTKKLCVTGLMFIAQCTGNIVGPLLYTVEEAPFYRRGLIANLICWIALSVLVLFTAVYLTLLNKRHAARRHRLGKAAVIVDTSLETAKDSARIQLQNEESEIREGADPSALNGQAFDDLTDSQNEDFIYVL</sequence>
<evidence type="ECO:0000256" key="3">
    <source>
        <dbReference type="ARBA" id="ARBA00022692"/>
    </source>
</evidence>
<keyword evidence="5 7" id="KW-0472">Membrane</keyword>
<dbReference type="SUPFAM" id="SSF103473">
    <property type="entry name" value="MFS general substrate transporter"/>
    <property type="match status" value="1"/>
</dbReference>
<feature type="transmembrane region" description="Helical" evidence="7">
    <location>
        <begin position="194"/>
        <end position="215"/>
    </location>
</feature>
<evidence type="ECO:0000256" key="6">
    <source>
        <dbReference type="ARBA" id="ARBA00037968"/>
    </source>
</evidence>
<evidence type="ECO:0000256" key="2">
    <source>
        <dbReference type="ARBA" id="ARBA00022448"/>
    </source>
</evidence>
<keyword evidence="10" id="KW-1185">Reference proteome</keyword>